<dbReference type="EMBL" id="BPLR01015375">
    <property type="protein sequence ID" value="GIY75675.1"/>
    <property type="molecule type" value="Genomic_DNA"/>
</dbReference>
<keyword evidence="3" id="KW-0333">Golgi apparatus</keyword>
<evidence type="ECO:0000256" key="5">
    <source>
        <dbReference type="SAM" id="Coils"/>
    </source>
</evidence>
<sequence length="362" mass="42007">MAVACASRFAVLKLEDDDVNETVNKKPPTVQNNAQQANKNKANVKNVPNEQKAKSKKKKKASNEIAELQSLAFGSHSMKSKNKSGAQNAKGNHASQKQWEEWKAKDSEFVSETYEQDLQEALLLSKIDYEEKKRMYKTFCFHNLNDKIYDAFQKEAEQNKLGINKKKKKNCQKKDKGTMSLDEFQNLDSANIDGGNHQKGCTDTDDFDVTSNKPTPVEDTHFFDKIEEDVEKIITKEQRQEHYKSVEPTKESPRFLQFQEELRLKDEEITKLNEKVNKLKEELKNVKSRNKKLYGILDSGRVMREKAEILLQIDQLISVKDELTEQLNEYHTALEQERSKVHALQMELKKYQNNKKQRTESK</sequence>
<feature type="region of interest" description="Disordered" evidence="6">
    <location>
        <begin position="194"/>
        <end position="214"/>
    </location>
</feature>
<comment type="caution">
    <text evidence="7">The sequence shown here is derived from an EMBL/GenBank/DDBJ whole genome shotgun (WGS) entry which is preliminary data.</text>
</comment>
<feature type="compositionally biased region" description="Polar residues" evidence="6">
    <location>
        <begin position="83"/>
        <end position="97"/>
    </location>
</feature>
<comment type="subcellular location">
    <subcellularLocation>
        <location evidence="1">Golgi apparatus</location>
    </subcellularLocation>
</comment>
<gene>
    <name evidence="7" type="primary">gkap1-a</name>
    <name evidence="7" type="ORF">CEXT_811111</name>
</gene>
<name>A0AAV4W2J2_CAEEX</name>
<feature type="region of interest" description="Disordered" evidence="6">
    <location>
        <begin position="18"/>
        <end position="100"/>
    </location>
</feature>
<evidence type="ECO:0000256" key="4">
    <source>
        <dbReference type="ARBA" id="ARBA00023054"/>
    </source>
</evidence>
<evidence type="ECO:0000313" key="8">
    <source>
        <dbReference type="Proteomes" id="UP001054945"/>
    </source>
</evidence>
<dbReference type="GO" id="GO:0016301">
    <property type="term" value="F:kinase activity"/>
    <property type="evidence" value="ECO:0007669"/>
    <property type="project" value="UniProtKB-KW"/>
</dbReference>
<feature type="coiled-coil region" evidence="5">
    <location>
        <begin position="255"/>
        <end position="361"/>
    </location>
</feature>
<organism evidence="7 8">
    <name type="scientific">Caerostris extrusa</name>
    <name type="common">Bark spider</name>
    <name type="synonym">Caerostris bankana</name>
    <dbReference type="NCBI Taxonomy" id="172846"/>
    <lineage>
        <taxon>Eukaryota</taxon>
        <taxon>Metazoa</taxon>
        <taxon>Ecdysozoa</taxon>
        <taxon>Arthropoda</taxon>
        <taxon>Chelicerata</taxon>
        <taxon>Arachnida</taxon>
        <taxon>Araneae</taxon>
        <taxon>Araneomorphae</taxon>
        <taxon>Entelegynae</taxon>
        <taxon>Araneoidea</taxon>
        <taxon>Araneidae</taxon>
        <taxon>Caerostris</taxon>
    </lineage>
</organism>
<evidence type="ECO:0000256" key="2">
    <source>
        <dbReference type="ARBA" id="ARBA00006662"/>
    </source>
</evidence>
<evidence type="ECO:0000256" key="6">
    <source>
        <dbReference type="SAM" id="MobiDB-lite"/>
    </source>
</evidence>
<protein>
    <submittedName>
        <fullName evidence="7">G kinase-anchoring protein 1-A</fullName>
    </submittedName>
</protein>
<dbReference type="Proteomes" id="UP001054945">
    <property type="component" value="Unassembled WGS sequence"/>
</dbReference>
<dbReference type="AlphaFoldDB" id="A0AAV4W2J2"/>
<keyword evidence="7" id="KW-0418">Kinase</keyword>
<accession>A0AAV4W2J2</accession>
<dbReference type="PANTHER" id="PTHR14899:SF0">
    <property type="entry name" value="G KINASE-ANCHORING PROTEIN 1"/>
    <property type="match status" value="1"/>
</dbReference>
<dbReference type="PANTHER" id="PTHR14899">
    <property type="entry name" value="G KINASE ANCHORING PROTEIN 1"/>
    <property type="match status" value="1"/>
</dbReference>
<dbReference type="PRINTS" id="PR02083">
    <property type="entry name" value="GKINASEAP1"/>
</dbReference>
<evidence type="ECO:0000256" key="1">
    <source>
        <dbReference type="ARBA" id="ARBA00004555"/>
    </source>
</evidence>
<dbReference type="InterPro" id="IPR026109">
    <property type="entry name" value="GKAP1"/>
</dbReference>
<dbReference type="GO" id="GO:0007165">
    <property type="term" value="P:signal transduction"/>
    <property type="evidence" value="ECO:0007669"/>
    <property type="project" value="InterPro"/>
</dbReference>
<keyword evidence="7" id="KW-0808">Transferase</keyword>
<feature type="compositionally biased region" description="Low complexity" evidence="6">
    <location>
        <begin position="30"/>
        <end position="47"/>
    </location>
</feature>
<reference evidence="7 8" key="1">
    <citation type="submission" date="2021-06" db="EMBL/GenBank/DDBJ databases">
        <title>Caerostris extrusa draft genome.</title>
        <authorList>
            <person name="Kono N."/>
            <person name="Arakawa K."/>
        </authorList>
    </citation>
    <scope>NUCLEOTIDE SEQUENCE [LARGE SCALE GENOMIC DNA]</scope>
</reference>
<comment type="similarity">
    <text evidence="2">Belongs to the GKAP1 family.</text>
</comment>
<keyword evidence="4 5" id="KW-0175">Coiled coil</keyword>
<proteinExistence type="inferred from homology"/>
<dbReference type="GO" id="GO:0005794">
    <property type="term" value="C:Golgi apparatus"/>
    <property type="evidence" value="ECO:0007669"/>
    <property type="project" value="UniProtKB-SubCell"/>
</dbReference>
<keyword evidence="8" id="KW-1185">Reference proteome</keyword>
<evidence type="ECO:0000313" key="7">
    <source>
        <dbReference type="EMBL" id="GIY75675.1"/>
    </source>
</evidence>
<evidence type="ECO:0000256" key="3">
    <source>
        <dbReference type="ARBA" id="ARBA00023034"/>
    </source>
</evidence>